<dbReference type="Pfam" id="PF01256">
    <property type="entry name" value="Carb_kinase"/>
    <property type="match status" value="1"/>
</dbReference>
<dbReference type="InterPro" id="IPR017953">
    <property type="entry name" value="Carbohydrate_kinase_pred_CS"/>
</dbReference>
<dbReference type="PANTHER" id="PTHR12592">
    <property type="entry name" value="ATP-DEPENDENT (S)-NAD(P)H-HYDRATE DEHYDRATASE FAMILY MEMBER"/>
    <property type="match status" value="1"/>
</dbReference>
<evidence type="ECO:0000256" key="1">
    <source>
        <dbReference type="ARBA" id="ARBA00022741"/>
    </source>
</evidence>
<evidence type="ECO:0000313" key="7">
    <source>
        <dbReference type="EMBL" id="GAG26231.1"/>
    </source>
</evidence>
<reference evidence="7" key="1">
    <citation type="journal article" date="2014" name="Front. Microbiol.">
        <title>High frequency of phylogenetically diverse reductive dehalogenase-homologous genes in deep subseafloor sedimentary metagenomes.</title>
        <authorList>
            <person name="Kawai M."/>
            <person name="Futagami T."/>
            <person name="Toyoda A."/>
            <person name="Takaki Y."/>
            <person name="Nishi S."/>
            <person name="Hori S."/>
            <person name="Arai W."/>
            <person name="Tsubouchi T."/>
            <person name="Morono Y."/>
            <person name="Uchiyama I."/>
            <person name="Ito T."/>
            <person name="Fujiyama A."/>
            <person name="Inagaki F."/>
            <person name="Takami H."/>
        </authorList>
    </citation>
    <scope>NUCLEOTIDE SEQUENCE</scope>
    <source>
        <strain evidence="7">Expedition CK06-06</strain>
    </source>
</reference>
<keyword evidence="4" id="KW-0520">NAD</keyword>
<feature type="domain" description="YjeF C-terminal" evidence="6">
    <location>
        <begin position="1"/>
        <end position="126"/>
    </location>
</feature>
<dbReference type="SUPFAM" id="SSF53613">
    <property type="entry name" value="Ribokinase-like"/>
    <property type="match status" value="1"/>
</dbReference>
<keyword evidence="5" id="KW-0456">Lyase</keyword>
<dbReference type="PROSITE" id="PS51383">
    <property type="entry name" value="YJEF_C_3"/>
    <property type="match status" value="1"/>
</dbReference>
<dbReference type="Gene3D" id="3.40.1190.20">
    <property type="match status" value="1"/>
</dbReference>
<accession>X0XMN9</accession>
<feature type="non-terminal residue" evidence="7">
    <location>
        <position position="1"/>
    </location>
</feature>
<gene>
    <name evidence="7" type="ORF">S01H1_51838</name>
</gene>
<evidence type="ECO:0000259" key="6">
    <source>
        <dbReference type="PROSITE" id="PS51383"/>
    </source>
</evidence>
<evidence type="ECO:0000256" key="5">
    <source>
        <dbReference type="ARBA" id="ARBA00023239"/>
    </source>
</evidence>
<dbReference type="GO" id="GO:0052855">
    <property type="term" value="F:ADP-dependent NAD(P)H-hydrate dehydratase activity"/>
    <property type="evidence" value="ECO:0007669"/>
    <property type="project" value="TreeGrafter"/>
</dbReference>
<keyword evidence="3" id="KW-0521">NADP</keyword>
<dbReference type="GO" id="GO:0005524">
    <property type="term" value="F:ATP binding"/>
    <property type="evidence" value="ECO:0007669"/>
    <property type="project" value="UniProtKB-KW"/>
</dbReference>
<keyword evidence="2" id="KW-0067">ATP-binding</keyword>
<dbReference type="EMBL" id="BARS01033480">
    <property type="protein sequence ID" value="GAG26231.1"/>
    <property type="molecule type" value="Genomic_DNA"/>
</dbReference>
<dbReference type="PANTHER" id="PTHR12592:SF0">
    <property type="entry name" value="ATP-DEPENDENT (S)-NAD(P)H-HYDRATE DEHYDRATASE"/>
    <property type="match status" value="1"/>
</dbReference>
<proteinExistence type="predicted"/>
<comment type="caution">
    <text evidence="7">The sequence shown here is derived from an EMBL/GenBank/DDBJ whole genome shotgun (WGS) entry which is preliminary data.</text>
</comment>
<dbReference type="InterPro" id="IPR000631">
    <property type="entry name" value="CARKD"/>
</dbReference>
<dbReference type="GO" id="GO:0110051">
    <property type="term" value="P:metabolite repair"/>
    <property type="evidence" value="ECO:0007669"/>
    <property type="project" value="TreeGrafter"/>
</dbReference>
<evidence type="ECO:0000256" key="4">
    <source>
        <dbReference type="ARBA" id="ARBA00023027"/>
    </source>
</evidence>
<name>X0XMN9_9ZZZZ</name>
<dbReference type="GO" id="GO:0052856">
    <property type="term" value="F:NAD(P)HX epimerase activity"/>
    <property type="evidence" value="ECO:0007669"/>
    <property type="project" value="TreeGrafter"/>
</dbReference>
<keyword evidence="1" id="KW-0547">Nucleotide-binding</keyword>
<protein>
    <recommendedName>
        <fullName evidence="6">YjeF C-terminal domain-containing protein</fullName>
    </recommendedName>
</protein>
<evidence type="ECO:0000256" key="2">
    <source>
        <dbReference type="ARBA" id="ARBA00022840"/>
    </source>
</evidence>
<dbReference type="PROSITE" id="PS01050">
    <property type="entry name" value="YJEF_C_2"/>
    <property type="match status" value="1"/>
</dbReference>
<dbReference type="InterPro" id="IPR029056">
    <property type="entry name" value="Ribokinase-like"/>
</dbReference>
<dbReference type="CDD" id="cd01171">
    <property type="entry name" value="YXKO-related"/>
    <property type="match status" value="1"/>
</dbReference>
<organism evidence="7">
    <name type="scientific">marine sediment metagenome</name>
    <dbReference type="NCBI Taxonomy" id="412755"/>
    <lineage>
        <taxon>unclassified sequences</taxon>
        <taxon>metagenomes</taxon>
        <taxon>ecological metagenomes</taxon>
    </lineage>
</organism>
<dbReference type="AlphaFoldDB" id="X0XMN9"/>
<sequence length="128" mass="13592">PGEMARLLKKDISEIQKNRKKIVRDFAAKYGVVLVLKGYKTVVADQKGNIYINNTGNPGMATAGSGDVLTGIIGAFLAQGLSSFAAAKFGVYLHGLAGDLAAKKKGEISLIATDILKNLPEVFLKEVK</sequence>
<evidence type="ECO:0000256" key="3">
    <source>
        <dbReference type="ARBA" id="ARBA00022857"/>
    </source>
</evidence>